<organism evidence="1 2">
    <name type="scientific">Chondrus crispus</name>
    <name type="common">Carrageen Irish moss</name>
    <name type="synonym">Polymorpha crispa</name>
    <dbReference type="NCBI Taxonomy" id="2769"/>
    <lineage>
        <taxon>Eukaryota</taxon>
        <taxon>Rhodophyta</taxon>
        <taxon>Florideophyceae</taxon>
        <taxon>Rhodymeniophycidae</taxon>
        <taxon>Gigartinales</taxon>
        <taxon>Gigartinaceae</taxon>
        <taxon>Chondrus</taxon>
    </lineage>
</organism>
<dbReference type="RefSeq" id="XP_005714343.1">
    <property type="nucleotide sequence ID" value="XM_005714286.1"/>
</dbReference>
<dbReference type="Gramene" id="CDF34524">
    <property type="protein sequence ID" value="CDF34524"/>
    <property type="gene ID" value="CHC_T00002889001"/>
</dbReference>
<accession>R7Q907</accession>
<sequence>MADLLLPPTRSIAPNSRPRIGLRMVALSQSITATSLATSMPRPWASSPFADDKEALFSAVLALDCVVRDPGGHRQFFLFPRDRDLFEASPPRCEALARSKDQGIVQFVASLGPAVAGVHRHSLELVLDRLPQLGRHRRTSWLLTSTGLRVVVGATPYATLASGGVGRSGCRVTSPCPARCRIMQHESRLFQTIFSWSLRARAQKIRLQTQ</sequence>
<gene>
    <name evidence="1" type="ORF">CHC_T00002889001</name>
</gene>
<evidence type="ECO:0000313" key="1">
    <source>
        <dbReference type="EMBL" id="CDF34524.1"/>
    </source>
</evidence>
<dbReference type="Proteomes" id="UP000012073">
    <property type="component" value="Unassembled WGS sequence"/>
</dbReference>
<dbReference type="AlphaFoldDB" id="R7Q907"/>
<reference evidence="2" key="1">
    <citation type="journal article" date="2013" name="Proc. Natl. Acad. Sci. U.S.A.">
        <title>Genome structure and metabolic features in the red seaweed Chondrus crispus shed light on evolution of the Archaeplastida.</title>
        <authorList>
            <person name="Collen J."/>
            <person name="Porcel B."/>
            <person name="Carre W."/>
            <person name="Ball S.G."/>
            <person name="Chaparro C."/>
            <person name="Tonon T."/>
            <person name="Barbeyron T."/>
            <person name="Michel G."/>
            <person name="Noel B."/>
            <person name="Valentin K."/>
            <person name="Elias M."/>
            <person name="Artiguenave F."/>
            <person name="Arun A."/>
            <person name="Aury J.M."/>
            <person name="Barbosa-Neto J.F."/>
            <person name="Bothwell J.H."/>
            <person name="Bouget F.Y."/>
            <person name="Brillet L."/>
            <person name="Cabello-Hurtado F."/>
            <person name="Capella-Gutierrez S."/>
            <person name="Charrier B."/>
            <person name="Cladiere L."/>
            <person name="Cock J.M."/>
            <person name="Coelho S.M."/>
            <person name="Colleoni C."/>
            <person name="Czjzek M."/>
            <person name="Da Silva C."/>
            <person name="Delage L."/>
            <person name="Denoeud F."/>
            <person name="Deschamps P."/>
            <person name="Dittami S.M."/>
            <person name="Gabaldon T."/>
            <person name="Gachon C.M."/>
            <person name="Groisillier A."/>
            <person name="Herve C."/>
            <person name="Jabbari K."/>
            <person name="Katinka M."/>
            <person name="Kloareg B."/>
            <person name="Kowalczyk N."/>
            <person name="Labadie K."/>
            <person name="Leblanc C."/>
            <person name="Lopez P.J."/>
            <person name="McLachlan D.H."/>
            <person name="Meslet-Cladiere L."/>
            <person name="Moustafa A."/>
            <person name="Nehr Z."/>
            <person name="Nyvall Collen P."/>
            <person name="Panaud O."/>
            <person name="Partensky F."/>
            <person name="Poulain J."/>
            <person name="Rensing S.A."/>
            <person name="Rousvoal S."/>
            <person name="Samson G."/>
            <person name="Symeonidi A."/>
            <person name="Weissenbach J."/>
            <person name="Zambounis A."/>
            <person name="Wincker P."/>
            <person name="Boyen C."/>
        </authorList>
    </citation>
    <scope>NUCLEOTIDE SEQUENCE [LARGE SCALE GENOMIC DNA]</scope>
    <source>
        <strain evidence="2">cv. Stackhouse</strain>
    </source>
</reference>
<evidence type="ECO:0000313" key="2">
    <source>
        <dbReference type="Proteomes" id="UP000012073"/>
    </source>
</evidence>
<dbReference type="GeneID" id="17322055"/>
<name>R7Q907_CHOCR</name>
<dbReference type="EMBL" id="HG001695">
    <property type="protein sequence ID" value="CDF34524.1"/>
    <property type="molecule type" value="Genomic_DNA"/>
</dbReference>
<proteinExistence type="predicted"/>
<keyword evidence="2" id="KW-1185">Reference proteome</keyword>
<protein>
    <submittedName>
        <fullName evidence="1">Uncharacterized protein</fullName>
    </submittedName>
</protein>
<dbReference type="KEGG" id="ccp:CHC_T00002889001"/>